<keyword evidence="1" id="KW-1133">Transmembrane helix</keyword>
<gene>
    <name evidence="2" type="ORF">LKD48_12945</name>
</gene>
<evidence type="ECO:0000313" key="3">
    <source>
        <dbReference type="Proteomes" id="UP001198200"/>
    </source>
</evidence>
<protein>
    <submittedName>
        <fullName evidence="2">Uncharacterized protein</fullName>
    </submittedName>
</protein>
<evidence type="ECO:0000256" key="1">
    <source>
        <dbReference type="SAM" id="Phobius"/>
    </source>
</evidence>
<organism evidence="2 3">
    <name type="scientific">Anthropogastromicrobium aceti</name>
    <dbReference type="NCBI Taxonomy" id="2981768"/>
    <lineage>
        <taxon>Bacteria</taxon>
        <taxon>Bacillati</taxon>
        <taxon>Bacillota</taxon>
        <taxon>Clostridia</taxon>
        <taxon>Lachnospirales</taxon>
        <taxon>Lachnospiraceae</taxon>
        <taxon>Anthropogastromicrobium</taxon>
    </lineage>
</organism>
<comment type="caution">
    <text evidence="2">The sequence shown here is derived from an EMBL/GenBank/DDBJ whole genome shotgun (WGS) entry which is preliminary data.</text>
</comment>
<keyword evidence="1" id="KW-0812">Transmembrane</keyword>
<dbReference type="AlphaFoldDB" id="A0AAE3E620"/>
<dbReference type="RefSeq" id="WP_308732210.1">
    <property type="nucleotide sequence ID" value="NZ_JAJEQN010000038.1"/>
</dbReference>
<name>A0AAE3E620_9FIRM</name>
<keyword evidence="1" id="KW-0472">Membrane</keyword>
<proteinExistence type="predicted"/>
<dbReference type="Proteomes" id="UP001198200">
    <property type="component" value="Unassembled WGS sequence"/>
</dbReference>
<evidence type="ECO:0000313" key="2">
    <source>
        <dbReference type="EMBL" id="MCC2222525.1"/>
    </source>
</evidence>
<dbReference type="EMBL" id="JAJEQN010000038">
    <property type="protein sequence ID" value="MCC2222525.1"/>
    <property type="molecule type" value="Genomic_DNA"/>
</dbReference>
<reference evidence="2 3" key="1">
    <citation type="submission" date="2021-10" db="EMBL/GenBank/DDBJ databases">
        <title>Anaerobic single-cell dispensing facilitates the cultivation of human gut bacteria.</title>
        <authorList>
            <person name="Afrizal A."/>
        </authorList>
    </citation>
    <scope>NUCLEOTIDE SEQUENCE [LARGE SCALE GENOMIC DNA]</scope>
    <source>
        <strain evidence="2 3">CLA-AA-H224</strain>
    </source>
</reference>
<feature type="transmembrane region" description="Helical" evidence="1">
    <location>
        <begin position="41"/>
        <end position="64"/>
    </location>
</feature>
<accession>A0AAE3E620</accession>
<keyword evidence="3" id="KW-1185">Reference proteome</keyword>
<sequence>MNELIMRALSYVDDRWITEAMSDYETVKMKHFFQKERRKKYLCTAVCIAAAAFILSISLIWSIVHKNMNNHLDNHPLRPTLVETQSESESLLETKFEPESEITTEMHLETTAHQIYINRDFTSITYGYAGNTFSISDSAMKDRLCSAIEALSLQEASDEDLANYESLTGSYLIEFDNGIICAFTSQYFYYSNGAQTEAPKLYRLLNSDDFDTIRRLVEELIQ</sequence>